<feature type="domain" description="C2H2-type" evidence="3">
    <location>
        <begin position="121"/>
        <end position="149"/>
    </location>
</feature>
<accession>A0A8S4R2Z5</accession>
<evidence type="ECO:0000313" key="4">
    <source>
        <dbReference type="EMBL" id="CAH2229594.1"/>
    </source>
</evidence>
<proteinExistence type="predicted"/>
<dbReference type="GO" id="GO:0008270">
    <property type="term" value="F:zinc ion binding"/>
    <property type="evidence" value="ECO:0007669"/>
    <property type="project" value="UniProtKB-KW"/>
</dbReference>
<evidence type="ECO:0000259" key="3">
    <source>
        <dbReference type="PROSITE" id="PS50157"/>
    </source>
</evidence>
<evidence type="ECO:0000313" key="5">
    <source>
        <dbReference type="Proteomes" id="UP000838756"/>
    </source>
</evidence>
<dbReference type="AlphaFoldDB" id="A0A8S4R2Z5"/>
<dbReference type="Gene3D" id="3.30.160.60">
    <property type="entry name" value="Classic Zinc Finger"/>
    <property type="match status" value="1"/>
</dbReference>
<gene>
    <name evidence="4" type="primary">jg27150</name>
    <name evidence="4" type="ORF">PAEG_LOCUS9023</name>
</gene>
<dbReference type="PROSITE" id="PS50157">
    <property type="entry name" value="ZINC_FINGER_C2H2_2"/>
    <property type="match status" value="1"/>
</dbReference>
<dbReference type="InterPro" id="IPR013087">
    <property type="entry name" value="Znf_C2H2_type"/>
</dbReference>
<dbReference type="OrthoDB" id="6414306at2759"/>
<keyword evidence="1" id="KW-0862">Zinc</keyword>
<dbReference type="InterPro" id="IPR014885">
    <property type="entry name" value="VASP_tetra"/>
</dbReference>
<name>A0A8S4R2Z5_9NEOP</name>
<sequence>NNDGSAPAQSPRAARKRFGSASEETILKQVNGGNENGCVSAAEWDNFKQDVLREIRSQVTQMKREILDAMKAEFARRVLVEKLIVPLEKSSPVKFSDVTNLDLNSLKKPIIDRKKTILSKHKCEICLKYLSTNYYLTRHMMAVHGIRRDNNFDFLHTTRGTLHCSDCEEDFALPSLLENHNCTTVLMIQVYSIDFDIPAPIVELTEYDNV</sequence>
<dbReference type="Proteomes" id="UP000838756">
    <property type="component" value="Unassembled WGS sequence"/>
</dbReference>
<feature type="region of interest" description="Disordered" evidence="2">
    <location>
        <begin position="1"/>
        <end position="21"/>
    </location>
</feature>
<feature type="non-terminal residue" evidence="4">
    <location>
        <position position="1"/>
    </location>
</feature>
<dbReference type="EMBL" id="CAKXAJ010024730">
    <property type="protein sequence ID" value="CAH2229594.1"/>
    <property type="molecule type" value="Genomic_DNA"/>
</dbReference>
<dbReference type="SUPFAM" id="SSF118370">
    <property type="entry name" value="Vasodilator-stimulated phosphoprotein, VASP, tetramerisation domain"/>
    <property type="match status" value="1"/>
</dbReference>
<keyword evidence="5" id="KW-1185">Reference proteome</keyword>
<keyword evidence="1" id="KW-0479">Metal-binding</keyword>
<evidence type="ECO:0000256" key="1">
    <source>
        <dbReference type="PROSITE-ProRule" id="PRU00042"/>
    </source>
</evidence>
<organism evidence="4 5">
    <name type="scientific">Pararge aegeria aegeria</name>
    <dbReference type="NCBI Taxonomy" id="348720"/>
    <lineage>
        <taxon>Eukaryota</taxon>
        <taxon>Metazoa</taxon>
        <taxon>Ecdysozoa</taxon>
        <taxon>Arthropoda</taxon>
        <taxon>Hexapoda</taxon>
        <taxon>Insecta</taxon>
        <taxon>Pterygota</taxon>
        <taxon>Neoptera</taxon>
        <taxon>Endopterygota</taxon>
        <taxon>Lepidoptera</taxon>
        <taxon>Glossata</taxon>
        <taxon>Ditrysia</taxon>
        <taxon>Papilionoidea</taxon>
        <taxon>Nymphalidae</taxon>
        <taxon>Satyrinae</taxon>
        <taxon>Satyrini</taxon>
        <taxon>Parargina</taxon>
        <taxon>Pararge</taxon>
    </lineage>
</organism>
<protein>
    <submittedName>
        <fullName evidence="4">Jg27150 protein</fullName>
    </submittedName>
</protein>
<dbReference type="Pfam" id="PF08776">
    <property type="entry name" value="VASP_tetra"/>
    <property type="match status" value="1"/>
</dbReference>
<comment type="caution">
    <text evidence="4">The sequence shown here is derived from an EMBL/GenBank/DDBJ whole genome shotgun (WGS) entry which is preliminary data.</text>
</comment>
<dbReference type="PROSITE" id="PS00028">
    <property type="entry name" value="ZINC_FINGER_C2H2_1"/>
    <property type="match status" value="1"/>
</dbReference>
<dbReference type="InterPro" id="IPR038023">
    <property type="entry name" value="VASP_sf"/>
</dbReference>
<evidence type="ECO:0000256" key="2">
    <source>
        <dbReference type="SAM" id="MobiDB-lite"/>
    </source>
</evidence>
<reference evidence="4" key="1">
    <citation type="submission" date="2022-03" db="EMBL/GenBank/DDBJ databases">
        <authorList>
            <person name="Lindestad O."/>
        </authorList>
    </citation>
    <scope>NUCLEOTIDE SEQUENCE</scope>
</reference>
<keyword evidence="1" id="KW-0863">Zinc-finger</keyword>
<dbReference type="Gene3D" id="1.20.5.1160">
    <property type="entry name" value="Vasodilator-stimulated phosphoprotein"/>
    <property type="match status" value="1"/>
</dbReference>